<keyword evidence="3" id="KW-0175">Coiled coil</keyword>
<dbReference type="Gene3D" id="2.40.30.170">
    <property type="match status" value="1"/>
</dbReference>
<dbReference type="Gene3D" id="2.40.50.100">
    <property type="match status" value="2"/>
</dbReference>
<dbReference type="RefSeq" id="WP_004764822.1">
    <property type="nucleotide sequence ID" value="NZ_AHMY02000023.1"/>
</dbReference>
<dbReference type="PANTHER" id="PTHR30097:SF16">
    <property type="entry name" value="CATION EFFLUX SYSTEM (CZCB-LIKE)"/>
    <property type="match status" value="1"/>
</dbReference>
<dbReference type="Gene3D" id="2.40.420.20">
    <property type="match status" value="1"/>
</dbReference>
<reference evidence="7 8" key="1">
    <citation type="submission" date="2012-10" db="EMBL/GenBank/DDBJ databases">
        <authorList>
            <person name="Harkins D.M."/>
            <person name="Durkin A.S."/>
            <person name="Brinkac L.M."/>
            <person name="Selengut J.D."/>
            <person name="Sanka R."/>
            <person name="DePew J."/>
            <person name="Purushe J."/>
            <person name="Peacock S.J."/>
            <person name="Thaipadungpanit J."/>
            <person name="Wuthiekanun V.W."/>
            <person name="Day N.P."/>
            <person name="Vinetz J.M."/>
            <person name="Sutton G.G."/>
            <person name="Nelson W.C."/>
            <person name="Fouts D.E."/>
        </authorList>
    </citation>
    <scope>NUCLEOTIDE SEQUENCE [LARGE SCALE GENOMIC DNA]</scope>
    <source>
        <strain evidence="7 8">H1</strain>
    </source>
</reference>
<dbReference type="InterPro" id="IPR006143">
    <property type="entry name" value="RND_pump_MFP"/>
</dbReference>
<name>A0A0E2B5L1_9LEPT</name>
<evidence type="ECO:0000259" key="6">
    <source>
        <dbReference type="Pfam" id="PF25989"/>
    </source>
</evidence>
<comment type="caution">
    <text evidence="7">The sequence shown here is derived from an EMBL/GenBank/DDBJ whole genome shotgun (WGS) entry which is preliminary data.</text>
</comment>
<sequence>MIIKFLKSKFGKFFLLSIAAYFIISLFLTRLAKNSQSKMLKNSVSMLTKPLSFSLSSPNQSEEMFSSEEESQNLMSVLAMNVIKESITPTVEASGMIDFIEKVDVYSKVSGRIEKIYFKEGEEISQNQRLFKMETLPLELELLKQESTLESSKSQVKLAKEKYLKAKNNVLAKIQEYEKSLSVLEKSKQEYEKAKNSFAGIEEIYNAGGFSKEEFENAKLNLNSRETAYQIAEKDVEIRSIGLTDKDILRNNYKLPQTKEERTAILEEINSLIEKAEWEVAEGVYKSHEAQVNSTKMMLKESLVFSPLTGVISKQFKTEGEILSGSGPGQHVVSVINVKQVYAVLNIPESESISLKKGMKVSFLADVYKGQQFQGTIQLLSPIVDQKSHTVEIKALVDNKNKLLKPGMFIRANITTGQEQPTIRIPSNAVVLNEDGTTGIVCVARNGKSYRNEVKLGSQSEGKIVISEGLTEGDVVLLERISQLRDGMPVNPYFDKR</sequence>
<evidence type="ECO:0000313" key="8">
    <source>
        <dbReference type="Proteomes" id="UP000006253"/>
    </source>
</evidence>
<evidence type="ECO:0000256" key="1">
    <source>
        <dbReference type="ARBA" id="ARBA00009477"/>
    </source>
</evidence>
<dbReference type="FunFam" id="2.40.30.170:FF:000010">
    <property type="entry name" value="Efflux RND transporter periplasmic adaptor subunit"/>
    <property type="match status" value="1"/>
</dbReference>
<dbReference type="PANTHER" id="PTHR30097">
    <property type="entry name" value="CATION EFFLUX SYSTEM PROTEIN CUSB"/>
    <property type="match status" value="1"/>
</dbReference>
<dbReference type="GO" id="GO:0016020">
    <property type="term" value="C:membrane"/>
    <property type="evidence" value="ECO:0007669"/>
    <property type="project" value="InterPro"/>
</dbReference>
<dbReference type="AlphaFoldDB" id="A0A0E2B5L1"/>
<feature type="domain" description="CusB-like beta-barrel" evidence="5">
    <location>
        <begin position="341"/>
        <end position="416"/>
    </location>
</feature>
<dbReference type="InterPro" id="IPR058637">
    <property type="entry name" value="YknX-like_C"/>
</dbReference>
<proteinExistence type="inferred from homology"/>
<dbReference type="EMBL" id="AHMY02000023">
    <property type="protein sequence ID" value="EKO16564.1"/>
    <property type="molecule type" value="Genomic_DNA"/>
</dbReference>
<dbReference type="Pfam" id="PF25954">
    <property type="entry name" value="Beta-barrel_RND_2"/>
    <property type="match status" value="1"/>
</dbReference>
<comment type="similarity">
    <text evidence="1">Belongs to the membrane fusion protein (MFP) (TC 8.A.1) family.</text>
</comment>
<keyword evidence="2" id="KW-0813">Transport</keyword>
<dbReference type="PRINTS" id="PR01490">
    <property type="entry name" value="RTXTOXIND"/>
</dbReference>
<accession>A0A0E2B5L1</accession>
<dbReference type="Proteomes" id="UP000006253">
    <property type="component" value="Unassembled WGS sequence"/>
</dbReference>
<dbReference type="InterPro" id="IPR058625">
    <property type="entry name" value="MdtA-like_BSH"/>
</dbReference>
<gene>
    <name evidence="7" type="ORF">LEP1GSC081_4117</name>
</gene>
<evidence type="ECO:0000256" key="3">
    <source>
        <dbReference type="SAM" id="Coils"/>
    </source>
</evidence>
<protein>
    <submittedName>
        <fullName evidence="7">HlyD family secretion protein</fullName>
    </submittedName>
</protein>
<feature type="domain" description="Multidrug resistance protein MdtA-like barrel-sandwich hybrid" evidence="4">
    <location>
        <begin position="101"/>
        <end position="325"/>
    </location>
</feature>
<evidence type="ECO:0000313" key="7">
    <source>
        <dbReference type="EMBL" id="EKO16564.1"/>
    </source>
</evidence>
<dbReference type="InterPro" id="IPR051909">
    <property type="entry name" value="MFP_Cation_Efflux"/>
</dbReference>
<evidence type="ECO:0000256" key="2">
    <source>
        <dbReference type="ARBA" id="ARBA00022448"/>
    </source>
</evidence>
<dbReference type="SUPFAM" id="SSF111369">
    <property type="entry name" value="HlyD-like secretion proteins"/>
    <property type="match status" value="2"/>
</dbReference>
<dbReference type="InterPro" id="IPR058792">
    <property type="entry name" value="Beta-barrel_RND_2"/>
</dbReference>
<feature type="coiled-coil region" evidence="3">
    <location>
        <begin position="149"/>
        <end position="204"/>
    </location>
</feature>
<evidence type="ECO:0000259" key="4">
    <source>
        <dbReference type="Pfam" id="PF25917"/>
    </source>
</evidence>
<evidence type="ECO:0000259" key="5">
    <source>
        <dbReference type="Pfam" id="PF25954"/>
    </source>
</evidence>
<dbReference type="Gene3D" id="1.10.287.470">
    <property type="entry name" value="Helix hairpin bin"/>
    <property type="match status" value="2"/>
</dbReference>
<feature type="domain" description="YknX-like C-terminal permuted SH3-like" evidence="6">
    <location>
        <begin position="423"/>
        <end position="491"/>
    </location>
</feature>
<dbReference type="Pfam" id="PF25989">
    <property type="entry name" value="YknX_C"/>
    <property type="match status" value="1"/>
</dbReference>
<dbReference type="NCBIfam" id="TIGR01730">
    <property type="entry name" value="RND_mfp"/>
    <property type="match status" value="1"/>
</dbReference>
<dbReference type="GO" id="GO:0015562">
    <property type="term" value="F:efflux transmembrane transporter activity"/>
    <property type="evidence" value="ECO:0007669"/>
    <property type="project" value="InterPro"/>
</dbReference>
<organism evidence="7 8">
    <name type="scientific">Leptospira kirschneri str. H1</name>
    <dbReference type="NCBI Taxonomy" id="1049966"/>
    <lineage>
        <taxon>Bacteria</taxon>
        <taxon>Pseudomonadati</taxon>
        <taxon>Spirochaetota</taxon>
        <taxon>Spirochaetia</taxon>
        <taxon>Leptospirales</taxon>
        <taxon>Leptospiraceae</taxon>
        <taxon>Leptospira</taxon>
    </lineage>
</organism>
<dbReference type="Pfam" id="PF25917">
    <property type="entry name" value="BSH_RND"/>
    <property type="match status" value="1"/>
</dbReference>